<proteinExistence type="predicted"/>
<protein>
    <submittedName>
        <fullName evidence="1">Uncharacterized protein</fullName>
    </submittedName>
</protein>
<dbReference type="EMBL" id="CM039176">
    <property type="protein sequence ID" value="KAH9713336.1"/>
    <property type="molecule type" value="Genomic_DNA"/>
</dbReference>
<evidence type="ECO:0000313" key="1">
    <source>
        <dbReference type="EMBL" id="KAH9713336.1"/>
    </source>
</evidence>
<name>A0ACB8J8W7_CITSI</name>
<dbReference type="Proteomes" id="UP000829398">
    <property type="component" value="Chromosome 7"/>
</dbReference>
<organism evidence="1 2">
    <name type="scientific">Citrus sinensis</name>
    <name type="common">Sweet orange</name>
    <name type="synonym">Citrus aurantium var. sinensis</name>
    <dbReference type="NCBI Taxonomy" id="2711"/>
    <lineage>
        <taxon>Eukaryota</taxon>
        <taxon>Viridiplantae</taxon>
        <taxon>Streptophyta</taxon>
        <taxon>Embryophyta</taxon>
        <taxon>Tracheophyta</taxon>
        <taxon>Spermatophyta</taxon>
        <taxon>Magnoliopsida</taxon>
        <taxon>eudicotyledons</taxon>
        <taxon>Gunneridae</taxon>
        <taxon>Pentapetalae</taxon>
        <taxon>rosids</taxon>
        <taxon>malvids</taxon>
        <taxon>Sapindales</taxon>
        <taxon>Rutaceae</taxon>
        <taxon>Aurantioideae</taxon>
        <taxon>Citrus</taxon>
    </lineage>
</organism>
<gene>
    <name evidence="1" type="ORF">KPL71_020317</name>
</gene>
<evidence type="ECO:0000313" key="2">
    <source>
        <dbReference type="Proteomes" id="UP000829398"/>
    </source>
</evidence>
<reference evidence="2" key="1">
    <citation type="journal article" date="2023" name="Hortic. Res.">
        <title>A chromosome-level phased genome enabling allele-level studies in sweet orange: a case study on citrus Huanglongbing tolerance.</title>
        <authorList>
            <person name="Wu B."/>
            <person name="Yu Q."/>
            <person name="Deng Z."/>
            <person name="Duan Y."/>
            <person name="Luo F."/>
            <person name="Gmitter F. Jr."/>
        </authorList>
    </citation>
    <scope>NUCLEOTIDE SEQUENCE [LARGE SCALE GENOMIC DNA]</scope>
    <source>
        <strain evidence="2">cv. Valencia</strain>
    </source>
</reference>
<keyword evidence="2" id="KW-1185">Reference proteome</keyword>
<sequence length="104" mass="11568">MWECPDLFRVSTNSLNGVDTSAIGPNIEHLLKADVEISFKITDLEKAEMLDSSWTNPQLLCSRKINHSTVESFGVGGKACITARVYPILATDDRAQRYAFNYGN</sequence>
<comment type="caution">
    <text evidence="1">The sequence shown here is derived from an EMBL/GenBank/DDBJ whole genome shotgun (WGS) entry which is preliminary data.</text>
</comment>
<accession>A0ACB8J8W7</accession>